<comment type="caution">
    <text evidence="4">The sequence shown here is derived from an EMBL/GenBank/DDBJ whole genome shotgun (WGS) entry which is preliminary data.</text>
</comment>
<keyword evidence="5" id="KW-1185">Reference proteome</keyword>
<keyword evidence="3" id="KW-0732">Signal</keyword>
<dbReference type="RefSeq" id="WP_139080625.1">
    <property type="nucleotide sequence ID" value="NZ_VDFV01000004.1"/>
</dbReference>
<evidence type="ECO:0000256" key="1">
    <source>
        <dbReference type="ARBA" id="ARBA00004418"/>
    </source>
</evidence>
<feature type="signal peptide" evidence="3">
    <location>
        <begin position="1"/>
        <end position="22"/>
    </location>
</feature>
<proteinExistence type="inferred from homology"/>
<evidence type="ECO:0000313" key="5">
    <source>
        <dbReference type="Proteomes" id="UP000305709"/>
    </source>
</evidence>
<dbReference type="InterPro" id="IPR006059">
    <property type="entry name" value="SBP"/>
</dbReference>
<feature type="chain" id="PRO_5023117301" evidence="3">
    <location>
        <begin position="23"/>
        <end position="441"/>
    </location>
</feature>
<dbReference type="GO" id="GO:0042597">
    <property type="term" value="C:periplasmic space"/>
    <property type="evidence" value="ECO:0007669"/>
    <property type="project" value="UniProtKB-SubCell"/>
</dbReference>
<dbReference type="Proteomes" id="UP000305709">
    <property type="component" value="Unassembled WGS sequence"/>
</dbReference>
<comment type="subcellular location">
    <subcellularLocation>
        <location evidence="1">Periplasm</location>
    </subcellularLocation>
</comment>
<organism evidence="4 5">
    <name type="scientific">Rubellimicrobium roseum</name>
    <dbReference type="NCBI Taxonomy" id="687525"/>
    <lineage>
        <taxon>Bacteria</taxon>
        <taxon>Pseudomonadati</taxon>
        <taxon>Pseudomonadota</taxon>
        <taxon>Alphaproteobacteria</taxon>
        <taxon>Rhodobacterales</taxon>
        <taxon>Roseobacteraceae</taxon>
        <taxon>Rubellimicrobium</taxon>
    </lineage>
</organism>
<evidence type="ECO:0000256" key="2">
    <source>
        <dbReference type="ARBA" id="ARBA00008520"/>
    </source>
</evidence>
<gene>
    <name evidence="4" type="ORF">FHG71_05495</name>
</gene>
<dbReference type="InterPro" id="IPR050490">
    <property type="entry name" value="Bact_solute-bd_prot1"/>
</dbReference>
<dbReference type="EMBL" id="VDFV01000004">
    <property type="protein sequence ID" value="TNC73302.1"/>
    <property type="molecule type" value="Genomic_DNA"/>
</dbReference>
<evidence type="ECO:0000313" key="4">
    <source>
        <dbReference type="EMBL" id="TNC73302.1"/>
    </source>
</evidence>
<comment type="similarity">
    <text evidence="2">Belongs to the bacterial solute-binding protein 1 family.</text>
</comment>
<dbReference type="Pfam" id="PF01547">
    <property type="entry name" value="SBP_bac_1"/>
    <property type="match status" value="1"/>
</dbReference>
<dbReference type="OrthoDB" id="9804061at2"/>
<dbReference type="AlphaFoldDB" id="A0A5C4NGU8"/>
<dbReference type="PANTHER" id="PTHR43649">
    <property type="entry name" value="ARABINOSE-BINDING PROTEIN-RELATED"/>
    <property type="match status" value="1"/>
</dbReference>
<reference evidence="4 5" key="1">
    <citation type="submission" date="2019-06" db="EMBL/GenBank/DDBJ databases">
        <authorList>
            <person name="Jiang L."/>
        </authorList>
    </citation>
    <scope>NUCLEOTIDE SEQUENCE [LARGE SCALE GENOMIC DNA]</scope>
    <source>
        <strain evidence="4 5">YIM 48858</strain>
    </source>
</reference>
<dbReference type="CDD" id="cd13585">
    <property type="entry name" value="PBP2_TMBP_like"/>
    <property type="match status" value="1"/>
</dbReference>
<dbReference type="SUPFAM" id="SSF53850">
    <property type="entry name" value="Periplasmic binding protein-like II"/>
    <property type="match status" value="1"/>
</dbReference>
<dbReference type="PANTHER" id="PTHR43649:SF12">
    <property type="entry name" value="DIACETYLCHITOBIOSE BINDING PROTEIN DASA"/>
    <property type="match status" value="1"/>
</dbReference>
<evidence type="ECO:0000256" key="3">
    <source>
        <dbReference type="SAM" id="SignalP"/>
    </source>
</evidence>
<accession>A0A5C4NGU8</accession>
<sequence length="441" mass="47535">MTMLTRALLGATALCACGFAAAAQETTTLTIATVNNGDMIRMQGLADAFTEANPNIELEWVTLEENVLRQNVTTDIATNGGQYDVITIGTYEVPIWGRQNWLVPLNDLPAEYDVDDLLPPIRAGLSVDDTLYAVPFYGESSFVMYRKDLAEAAGVTIPEQPTWDEIKAAAAAMNDPDAGIHGICLRGKAGWGENMAFLTTMANSYGARWFDENWQPQFDSPEWKAAITDYLDLMNNYGPPGASSNGFNENLTLFQQGKCGMWIDATVAGSFVTDPNNSTVADQVGFALAPDAGQGKRANWLWAWSLAIPSSSDAPEEAKQFLAWATSKDYANLVAETEGWANVPPGTRTSLYENPDYVAAAPFAQMTIDSINAADPNQPTRDPVPYTGVQFVAIPEFQGLGTTVGQEFSAALAGQKTADEALAAAQELALQEMTSAGYIQQ</sequence>
<protein>
    <submittedName>
        <fullName evidence="4">Sugar ABC transporter substrate-binding protein</fullName>
    </submittedName>
</protein>
<dbReference type="PROSITE" id="PS51257">
    <property type="entry name" value="PROKAR_LIPOPROTEIN"/>
    <property type="match status" value="1"/>
</dbReference>
<dbReference type="Gene3D" id="3.40.190.10">
    <property type="entry name" value="Periplasmic binding protein-like II"/>
    <property type="match status" value="2"/>
</dbReference>
<name>A0A5C4NGU8_9RHOB</name>